<evidence type="ECO:0000313" key="1">
    <source>
        <dbReference type="EMBL" id="KAI3903318.1"/>
    </source>
</evidence>
<protein>
    <submittedName>
        <fullName evidence="1">Uncharacterized protein</fullName>
    </submittedName>
</protein>
<proteinExistence type="predicted"/>
<organism evidence="1 2">
    <name type="scientific">Papaver atlanticum</name>
    <dbReference type="NCBI Taxonomy" id="357466"/>
    <lineage>
        <taxon>Eukaryota</taxon>
        <taxon>Viridiplantae</taxon>
        <taxon>Streptophyta</taxon>
        <taxon>Embryophyta</taxon>
        <taxon>Tracheophyta</taxon>
        <taxon>Spermatophyta</taxon>
        <taxon>Magnoliopsida</taxon>
        <taxon>Ranunculales</taxon>
        <taxon>Papaveraceae</taxon>
        <taxon>Papaveroideae</taxon>
        <taxon>Papaver</taxon>
    </lineage>
</organism>
<name>A0AAD4XE10_9MAGN</name>
<dbReference type="Proteomes" id="UP001202328">
    <property type="component" value="Unassembled WGS sequence"/>
</dbReference>
<evidence type="ECO:0000313" key="2">
    <source>
        <dbReference type="Proteomes" id="UP001202328"/>
    </source>
</evidence>
<sequence length="129" mass="13941">MNVDVTAIAGSGRNISVEQCDKQTENQIQVLRIGKAWITRVCISEKWSELDVMEINDVTSLDMHTQPECSFSILSCESNMLMDRAGGGGSGGRDGVTAMVVGQLWLLMPFLKMVVVGAVAGLDYEAADQ</sequence>
<accession>A0AAD4XE10</accession>
<reference evidence="1" key="1">
    <citation type="submission" date="2022-04" db="EMBL/GenBank/DDBJ databases">
        <title>A functionally conserved STORR gene fusion in Papaver species that diverged 16.8 million years ago.</title>
        <authorList>
            <person name="Catania T."/>
        </authorList>
    </citation>
    <scope>NUCLEOTIDE SEQUENCE</scope>
    <source>
        <strain evidence="1">S-188037</strain>
    </source>
</reference>
<keyword evidence="2" id="KW-1185">Reference proteome</keyword>
<gene>
    <name evidence="1" type="ORF">MKW98_031972</name>
</gene>
<dbReference type="AlphaFoldDB" id="A0AAD4XE10"/>
<comment type="caution">
    <text evidence="1">The sequence shown here is derived from an EMBL/GenBank/DDBJ whole genome shotgun (WGS) entry which is preliminary data.</text>
</comment>
<dbReference type="EMBL" id="JAJJMB010011222">
    <property type="protein sequence ID" value="KAI3903318.1"/>
    <property type="molecule type" value="Genomic_DNA"/>
</dbReference>